<organism evidence="3 4">
    <name type="scientific">Phytohabitans houttuyneae</name>
    <dbReference type="NCBI Taxonomy" id="1076126"/>
    <lineage>
        <taxon>Bacteria</taxon>
        <taxon>Bacillati</taxon>
        <taxon>Actinomycetota</taxon>
        <taxon>Actinomycetes</taxon>
        <taxon>Micromonosporales</taxon>
        <taxon>Micromonosporaceae</taxon>
    </lineage>
</organism>
<evidence type="ECO:0000313" key="3">
    <source>
        <dbReference type="EMBL" id="GFJ79469.1"/>
    </source>
</evidence>
<keyword evidence="1" id="KW-0175">Coiled coil</keyword>
<keyword evidence="4" id="KW-1185">Reference proteome</keyword>
<gene>
    <name evidence="3" type="ORF">Phou_036490</name>
</gene>
<reference evidence="3 4" key="2">
    <citation type="submission" date="2020-03" db="EMBL/GenBank/DDBJ databases">
        <authorList>
            <person name="Ichikawa N."/>
            <person name="Kimura A."/>
            <person name="Kitahashi Y."/>
            <person name="Uohara A."/>
        </authorList>
    </citation>
    <scope>NUCLEOTIDE SEQUENCE [LARGE SCALE GENOMIC DNA]</scope>
    <source>
        <strain evidence="3 4">NBRC 108639</strain>
    </source>
</reference>
<dbReference type="Proteomes" id="UP000482800">
    <property type="component" value="Unassembled WGS sequence"/>
</dbReference>
<feature type="transmembrane region" description="Helical" evidence="2">
    <location>
        <begin position="6"/>
        <end position="24"/>
    </location>
</feature>
<keyword evidence="2" id="KW-0812">Transmembrane</keyword>
<proteinExistence type="predicted"/>
<name>A0A6V8KBE5_9ACTN</name>
<keyword evidence="2" id="KW-1133">Transmembrane helix</keyword>
<sequence length="125" mass="13593">MDLATLLPAAGGFGVLAFVIGLLLKANRDDRIDYREAIAAERREADAARAERDLAEQQLDEARAARRRAEDELARAVRAAERAADQIAELNEHVQRLEGEVRRLTDLLVTRSIVLPPAAPGADGG</sequence>
<dbReference type="EMBL" id="BLPF01000001">
    <property type="protein sequence ID" value="GFJ79469.1"/>
    <property type="molecule type" value="Genomic_DNA"/>
</dbReference>
<protein>
    <submittedName>
        <fullName evidence="3">Uncharacterized protein</fullName>
    </submittedName>
</protein>
<evidence type="ECO:0000313" key="4">
    <source>
        <dbReference type="Proteomes" id="UP000482800"/>
    </source>
</evidence>
<reference evidence="3 4" key="1">
    <citation type="submission" date="2020-03" db="EMBL/GenBank/DDBJ databases">
        <title>Whole genome shotgun sequence of Phytohabitans houttuyneae NBRC 108639.</title>
        <authorList>
            <person name="Komaki H."/>
            <person name="Tamura T."/>
        </authorList>
    </citation>
    <scope>NUCLEOTIDE SEQUENCE [LARGE SCALE GENOMIC DNA]</scope>
    <source>
        <strain evidence="3 4">NBRC 108639</strain>
    </source>
</reference>
<dbReference type="AlphaFoldDB" id="A0A6V8KBE5"/>
<evidence type="ECO:0000256" key="1">
    <source>
        <dbReference type="SAM" id="Coils"/>
    </source>
</evidence>
<evidence type="ECO:0000256" key="2">
    <source>
        <dbReference type="SAM" id="Phobius"/>
    </source>
</evidence>
<feature type="coiled-coil region" evidence="1">
    <location>
        <begin position="31"/>
        <end position="107"/>
    </location>
</feature>
<keyword evidence="2" id="KW-0472">Membrane</keyword>
<comment type="caution">
    <text evidence="3">The sequence shown here is derived from an EMBL/GenBank/DDBJ whole genome shotgun (WGS) entry which is preliminary data.</text>
</comment>
<accession>A0A6V8KBE5</accession>